<evidence type="ECO:0000256" key="5">
    <source>
        <dbReference type="ARBA" id="ARBA00023136"/>
    </source>
</evidence>
<evidence type="ECO:0000256" key="2">
    <source>
        <dbReference type="ARBA" id="ARBA00007375"/>
    </source>
</evidence>
<keyword evidence="3 6" id="KW-0812">Transmembrane</keyword>
<feature type="transmembrane region" description="Helical" evidence="6">
    <location>
        <begin position="78"/>
        <end position="99"/>
    </location>
</feature>
<dbReference type="AlphaFoldDB" id="A0A1H5GH27"/>
<dbReference type="Proteomes" id="UP000182725">
    <property type="component" value="Unassembled WGS sequence"/>
</dbReference>
<organism evidence="7 8">
    <name type="scientific">Arthrobacter alpinus</name>
    <dbReference type="NCBI Taxonomy" id="656366"/>
    <lineage>
        <taxon>Bacteria</taxon>
        <taxon>Bacillati</taxon>
        <taxon>Actinomycetota</taxon>
        <taxon>Actinomycetes</taxon>
        <taxon>Micrococcales</taxon>
        <taxon>Micrococcaceae</taxon>
        <taxon>Arthrobacter</taxon>
    </lineage>
</organism>
<feature type="transmembrane region" description="Helical" evidence="6">
    <location>
        <begin position="47"/>
        <end position="66"/>
    </location>
</feature>
<evidence type="ECO:0000256" key="3">
    <source>
        <dbReference type="ARBA" id="ARBA00022692"/>
    </source>
</evidence>
<feature type="transmembrane region" description="Helical" evidence="6">
    <location>
        <begin position="131"/>
        <end position="149"/>
    </location>
</feature>
<name>A0A1H5GH27_9MICC</name>
<evidence type="ECO:0000256" key="6">
    <source>
        <dbReference type="SAM" id="Phobius"/>
    </source>
</evidence>
<feature type="transmembrane region" description="Helical" evidence="6">
    <location>
        <begin position="105"/>
        <end position="124"/>
    </location>
</feature>
<proteinExistence type="inferred from homology"/>
<sequence length="150" mass="17217">MITESNVSLKAPWRIWLGFIPYIVVCVIHVGTRFANNDSVADPTKLWLMPMLVLAVLTASSQLTRLGLANRWQTARRVWLLLTLGLVFSWLGDGAGTLFPFAPALPLMLLFFGVAHLCYIRLFWRHLALRPPSWWILFFALWWVILLVVL</sequence>
<reference evidence="7 8" key="1">
    <citation type="submission" date="2016-10" db="EMBL/GenBank/DDBJ databases">
        <authorList>
            <person name="de Groot N.N."/>
        </authorList>
    </citation>
    <scope>NUCLEOTIDE SEQUENCE [LARGE SCALE GENOMIC DNA]</scope>
    <source>
        <strain evidence="7 8">DSM 22274</strain>
    </source>
</reference>
<keyword evidence="4 6" id="KW-1133">Transmembrane helix</keyword>
<evidence type="ECO:0000313" key="8">
    <source>
        <dbReference type="Proteomes" id="UP000182725"/>
    </source>
</evidence>
<protein>
    <submittedName>
        <fullName evidence="7">YhhN-like protein</fullName>
    </submittedName>
</protein>
<evidence type="ECO:0000313" key="7">
    <source>
        <dbReference type="EMBL" id="SEE15043.1"/>
    </source>
</evidence>
<comment type="similarity">
    <text evidence="2">Belongs to the TMEM86 family.</text>
</comment>
<dbReference type="InterPro" id="IPR012506">
    <property type="entry name" value="TMEM86B-like"/>
</dbReference>
<dbReference type="GO" id="GO:0016020">
    <property type="term" value="C:membrane"/>
    <property type="evidence" value="ECO:0007669"/>
    <property type="project" value="UniProtKB-SubCell"/>
</dbReference>
<evidence type="ECO:0000256" key="1">
    <source>
        <dbReference type="ARBA" id="ARBA00004141"/>
    </source>
</evidence>
<dbReference type="EMBL" id="FNTV01000001">
    <property type="protein sequence ID" value="SEE15043.1"/>
    <property type="molecule type" value="Genomic_DNA"/>
</dbReference>
<feature type="transmembrane region" description="Helical" evidence="6">
    <location>
        <begin position="15"/>
        <end position="35"/>
    </location>
</feature>
<accession>A0A1H5GH27</accession>
<evidence type="ECO:0000256" key="4">
    <source>
        <dbReference type="ARBA" id="ARBA00022989"/>
    </source>
</evidence>
<keyword evidence="5 6" id="KW-0472">Membrane</keyword>
<dbReference type="Pfam" id="PF07947">
    <property type="entry name" value="YhhN"/>
    <property type="match status" value="1"/>
</dbReference>
<comment type="subcellular location">
    <subcellularLocation>
        <location evidence="1">Membrane</location>
        <topology evidence="1">Multi-pass membrane protein</topology>
    </subcellularLocation>
</comment>
<gene>
    <name evidence="7" type="ORF">SAMN04489740_0765</name>
</gene>